<dbReference type="Gene3D" id="3.40.50.720">
    <property type="entry name" value="NAD(P)-binding Rossmann-like Domain"/>
    <property type="match status" value="1"/>
</dbReference>
<evidence type="ECO:0000256" key="3">
    <source>
        <dbReference type="ARBA" id="ARBA00022832"/>
    </source>
</evidence>
<dbReference type="RefSeq" id="WP_284377268.1">
    <property type="nucleotide sequence ID" value="NZ_BSNN01000004.1"/>
</dbReference>
<keyword evidence="4" id="KW-0442">Lipid degradation</keyword>
<proteinExistence type="predicted"/>
<evidence type="ECO:0000256" key="4">
    <source>
        <dbReference type="ARBA" id="ARBA00022963"/>
    </source>
</evidence>
<dbReference type="SUPFAM" id="SSF48179">
    <property type="entry name" value="6-phosphogluconate dehydrogenase C-terminal domain-like"/>
    <property type="match status" value="2"/>
</dbReference>
<dbReference type="InterPro" id="IPR036291">
    <property type="entry name" value="NAD(P)-bd_dom_sf"/>
</dbReference>
<evidence type="ECO:0000256" key="11">
    <source>
        <dbReference type="ARBA" id="ARBA00023268"/>
    </source>
</evidence>
<dbReference type="Pfam" id="PF02737">
    <property type="entry name" value="3HCDH_N"/>
    <property type="match status" value="1"/>
</dbReference>
<organism evidence="15 16">
    <name type="scientific">Amylibacter marinus</name>
    <dbReference type="NCBI Taxonomy" id="1475483"/>
    <lineage>
        <taxon>Bacteria</taxon>
        <taxon>Pseudomonadati</taxon>
        <taxon>Pseudomonadota</taxon>
        <taxon>Alphaproteobacteria</taxon>
        <taxon>Rhodobacterales</taxon>
        <taxon>Paracoccaceae</taxon>
        <taxon>Amylibacter</taxon>
    </lineage>
</organism>
<keyword evidence="3" id="KW-0276">Fatty acid metabolism</keyword>
<comment type="pathway">
    <text evidence="2">Lipid metabolism; fatty acid beta-oxidation.</text>
</comment>
<keyword evidence="6" id="KW-0520">NAD</keyword>
<keyword evidence="5" id="KW-0560">Oxidoreductase</keyword>
<dbReference type="PANTHER" id="PTHR23309">
    <property type="entry name" value="3-HYDROXYACYL-COA DEHYROGENASE"/>
    <property type="match status" value="1"/>
</dbReference>
<sequence length="674" mass="72235">MTEPVTLIVQGDIAIVRLDNPPVNATSTKLRAGLLDAVEKIGEMNVRVAILYCVGKTFVAGGDMSEFNAPPVEPHLPDVVQAIEDSPVPFIAALHGTVLGGGFEIAMGCAFRVALGKTRFGLPEVHVGLVPGAGGTQRLPRLIGLGPALGMITSGGLKTAEEMLALGGIDQISTAEGPLAAGLEFASDLPSRPTAISQRPCPTIDAKELEAMRSTLEKRAKGQQSPLHCLEITLRAEREPFAVGQPAERALHLNLRDSAESRALRHVFFAERAVSRPALLQDATPMDIHKVAVVGGGLMGAGIAFACLNAGFSVILLEQTNEATKAGVTRIDKLISGGVERGKVSADRAQKMRDALSASTDYAKAAPADLAIEAVFEDLAVKQAVFHKLAQHMRTDAILATNTSYLDPELIMAGIENPSRCIGLHFFSPAHIMKLLEIVHLPETSATTLATGFDLGKRLRKVAALSGVCDGFIGNRILAAYRREADYLLMDGAKPSEIDVAMRAFGMPMGPYELQDLTGLQIAWANRKRQAPNRPPSERYVSIGDKLCEAGRTGQRAGAGWYRYEDGARTPIPDPYVEDLLTSQGAGTARFSAEDIVNRILAAIINEGARIVEEGIAERPLDVDMVMIHGYGFPRWRGGPMAYAREKGIDQIREHMADVAAQSPNSWIISKMLA</sequence>
<evidence type="ECO:0000259" key="14">
    <source>
        <dbReference type="Pfam" id="PF02737"/>
    </source>
</evidence>
<keyword evidence="9" id="KW-0413">Isomerase</keyword>
<dbReference type="SUPFAM" id="SSF51735">
    <property type="entry name" value="NAD(P)-binding Rossmann-fold domains"/>
    <property type="match status" value="1"/>
</dbReference>
<comment type="caution">
    <text evidence="15">The sequence shown here is derived from an EMBL/GenBank/DDBJ whole genome shotgun (WGS) entry which is preliminary data.</text>
</comment>
<comment type="catalytic activity">
    <reaction evidence="12">
        <text>a (3S)-3-hydroxyacyl-CoA + NAD(+) = a 3-oxoacyl-CoA + NADH + H(+)</text>
        <dbReference type="Rhea" id="RHEA:22432"/>
        <dbReference type="ChEBI" id="CHEBI:15378"/>
        <dbReference type="ChEBI" id="CHEBI:57318"/>
        <dbReference type="ChEBI" id="CHEBI:57540"/>
        <dbReference type="ChEBI" id="CHEBI:57945"/>
        <dbReference type="ChEBI" id="CHEBI:90726"/>
        <dbReference type="EC" id="1.1.1.35"/>
    </reaction>
</comment>
<dbReference type="InterPro" id="IPR029045">
    <property type="entry name" value="ClpP/crotonase-like_dom_sf"/>
</dbReference>
<feature type="domain" description="3-hydroxyacyl-CoA dehydrogenase C-terminal" evidence="13">
    <location>
        <begin position="596"/>
        <end position="663"/>
    </location>
</feature>
<evidence type="ECO:0000259" key="13">
    <source>
        <dbReference type="Pfam" id="PF00725"/>
    </source>
</evidence>
<dbReference type="Proteomes" id="UP001156694">
    <property type="component" value="Unassembled WGS sequence"/>
</dbReference>
<dbReference type="CDD" id="cd06558">
    <property type="entry name" value="crotonase-like"/>
    <property type="match status" value="1"/>
</dbReference>
<dbReference type="InterPro" id="IPR008927">
    <property type="entry name" value="6-PGluconate_DH-like_C_sf"/>
</dbReference>
<dbReference type="Gene3D" id="1.10.1040.50">
    <property type="match status" value="1"/>
</dbReference>
<dbReference type="Pfam" id="PF00378">
    <property type="entry name" value="ECH_1"/>
    <property type="match status" value="1"/>
</dbReference>
<dbReference type="InterPro" id="IPR001753">
    <property type="entry name" value="Enoyl-CoA_hydra/iso"/>
</dbReference>
<keyword evidence="16" id="KW-1185">Reference proteome</keyword>
<evidence type="ECO:0000256" key="1">
    <source>
        <dbReference type="ARBA" id="ARBA00004275"/>
    </source>
</evidence>
<evidence type="ECO:0000256" key="5">
    <source>
        <dbReference type="ARBA" id="ARBA00023002"/>
    </source>
</evidence>
<keyword evidence="7" id="KW-0443">Lipid metabolism</keyword>
<accession>A0ABQ5VV88</accession>
<protein>
    <submittedName>
        <fullName evidence="15">3-hydroxyacyl-CoA dehydrogenase</fullName>
    </submittedName>
</protein>
<evidence type="ECO:0000256" key="7">
    <source>
        <dbReference type="ARBA" id="ARBA00023098"/>
    </source>
</evidence>
<dbReference type="Gene3D" id="3.90.226.10">
    <property type="entry name" value="2-enoyl-CoA Hydratase, Chain A, domain 1"/>
    <property type="match status" value="1"/>
</dbReference>
<keyword evidence="11" id="KW-0511">Multifunctional enzyme</keyword>
<gene>
    <name evidence="15" type="ORF">GCM10007939_14310</name>
</gene>
<feature type="domain" description="3-hydroxyacyl-CoA dehydrogenase C-terminal" evidence="13">
    <location>
        <begin position="471"/>
        <end position="564"/>
    </location>
</feature>
<feature type="domain" description="3-hydroxyacyl-CoA dehydrogenase NAD binding" evidence="14">
    <location>
        <begin position="290"/>
        <end position="463"/>
    </location>
</feature>
<comment type="subcellular location">
    <subcellularLocation>
        <location evidence="1">Peroxisome</location>
    </subcellularLocation>
</comment>
<dbReference type="EMBL" id="BSNN01000004">
    <property type="protein sequence ID" value="GLQ35148.1"/>
    <property type="molecule type" value="Genomic_DNA"/>
</dbReference>
<evidence type="ECO:0000256" key="10">
    <source>
        <dbReference type="ARBA" id="ARBA00023239"/>
    </source>
</evidence>
<dbReference type="Pfam" id="PF00725">
    <property type="entry name" value="3HCDH"/>
    <property type="match status" value="2"/>
</dbReference>
<dbReference type="SUPFAM" id="SSF52096">
    <property type="entry name" value="ClpP/crotonase"/>
    <property type="match status" value="1"/>
</dbReference>
<dbReference type="InterPro" id="IPR006176">
    <property type="entry name" value="3-OHacyl-CoA_DH_NAD-bd"/>
</dbReference>
<keyword evidence="8" id="KW-0576">Peroxisome</keyword>
<keyword evidence="10" id="KW-0456">Lyase</keyword>
<evidence type="ECO:0000313" key="16">
    <source>
        <dbReference type="Proteomes" id="UP001156694"/>
    </source>
</evidence>
<name>A0ABQ5VV88_9RHOB</name>
<evidence type="ECO:0000256" key="2">
    <source>
        <dbReference type="ARBA" id="ARBA00005005"/>
    </source>
</evidence>
<evidence type="ECO:0000256" key="12">
    <source>
        <dbReference type="ARBA" id="ARBA00049556"/>
    </source>
</evidence>
<reference evidence="16" key="1">
    <citation type="journal article" date="2019" name="Int. J. Syst. Evol. Microbiol.">
        <title>The Global Catalogue of Microorganisms (GCM) 10K type strain sequencing project: providing services to taxonomists for standard genome sequencing and annotation.</title>
        <authorList>
            <consortium name="The Broad Institute Genomics Platform"/>
            <consortium name="The Broad Institute Genome Sequencing Center for Infectious Disease"/>
            <person name="Wu L."/>
            <person name="Ma J."/>
        </authorList>
    </citation>
    <scope>NUCLEOTIDE SEQUENCE [LARGE SCALE GENOMIC DNA]</scope>
    <source>
        <strain evidence="16">NBRC 110140</strain>
    </source>
</reference>
<evidence type="ECO:0000256" key="6">
    <source>
        <dbReference type="ARBA" id="ARBA00023027"/>
    </source>
</evidence>
<dbReference type="InterPro" id="IPR006108">
    <property type="entry name" value="3HC_DH_C"/>
</dbReference>
<evidence type="ECO:0000256" key="9">
    <source>
        <dbReference type="ARBA" id="ARBA00023235"/>
    </source>
</evidence>
<evidence type="ECO:0000256" key="8">
    <source>
        <dbReference type="ARBA" id="ARBA00023140"/>
    </source>
</evidence>
<evidence type="ECO:0000313" key="15">
    <source>
        <dbReference type="EMBL" id="GLQ35148.1"/>
    </source>
</evidence>